<evidence type="ECO:0000256" key="8">
    <source>
        <dbReference type="ARBA" id="ARBA00023242"/>
    </source>
</evidence>
<evidence type="ECO:0000256" key="5">
    <source>
        <dbReference type="ARBA" id="ARBA00021502"/>
    </source>
</evidence>
<comment type="subcellular location">
    <subcellularLocation>
        <location evidence="2">Nucleus</location>
    </subcellularLocation>
</comment>
<feature type="compositionally biased region" description="Polar residues" evidence="9">
    <location>
        <begin position="672"/>
        <end position="697"/>
    </location>
</feature>
<evidence type="ECO:0000256" key="9">
    <source>
        <dbReference type="SAM" id="MobiDB-lite"/>
    </source>
</evidence>
<dbReference type="KEGG" id="cten:18246115"/>
<dbReference type="STRING" id="590646.G3BAK7"/>
<feature type="region of interest" description="Disordered" evidence="9">
    <location>
        <begin position="661"/>
        <end position="724"/>
    </location>
</feature>
<protein>
    <recommendedName>
        <fullName evidence="5">Pre-rRNA-processing protein RIX1</fullName>
    </recommendedName>
</protein>
<dbReference type="OrthoDB" id="20900at2759"/>
<dbReference type="GeneID" id="18246115"/>
<comment type="function">
    <text evidence="1">Component of the RIX1 complex required for processing of ITS2 sequences from 35S pre-rRNA and the nucleoplasmic transit of the pre-60S ribosomal subunits. Regulates pre-60S association of the critical remodeling factor MDN1.</text>
</comment>
<dbReference type="PANTHER" id="PTHR34105:SF1">
    <property type="entry name" value="PROLINE-, GLUTAMIC ACID- AND LEUCINE-RICH PROTEIN 1"/>
    <property type="match status" value="1"/>
</dbReference>
<proteinExistence type="inferred from homology"/>
<evidence type="ECO:0000256" key="7">
    <source>
        <dbReference type="ARBA" id="ARBA00022552"/>
    </source>
</evidence>
<keyword evidence="7" id="KW-0698">rRNA processing</keyword>
<evidence type="ECO:0000256" key="1">
    <source>
        <dbReference type="ARBA" id="ARBA00003770"/>
    </source>
</evidence>
<keyword evidence="6" id="KW-0690">Ribosome biogenesis</keyword>
<feature type="domain" description="Pre-rRNA-processing protein RIX1 N-terminal" evidence="10">
    <location>
        <begin position="6"/>
        <end position="184"/>
    </location>
</feature>
<dbReference type="Pfam" id="PF08167">
    <property type="entry name" value="RIX1"/>
    <property type="match status" value="1"/>
</dbReference>
<name>G3BAK7_CANTC</name>
<organism evidence="12">
    <name type="scientific">Candida tenuis (strain ATCC 10573 / BCRC 21748 / CBS 615 / JCM 9827 / NBRC 10315 / NRRL Y-1498 / VKM Y-70)</name>
    <name type="common">Yeast</name>
    <name type="synonym">Yamadazyma tenuis</name>
    <dbReference type="NCBI Taxonomy" id="590646"/>
    <lineage>
        <taxon>Eukaryota</taxon>
        <taxon>Fungi</taxon>
        <taxon>Dikarya</taxon>
        <taxon>Ascomycota</taxon>
        <taxon>Saccharomycotina</taxon>
        <taxon>Pichiomycetes</taxon>
        <taxon>Debaryomycetaceae</taxon>
        <taxon>Yamadazyma</taxon>
    </lineage>
</organism>
<dbReference type="InterPro" id="IPR012583">
    <property type="entry name" value="RIX1_N"/>
</dbReference>
<evidence type="ECO:0000256" key="6">
    <source>
        <dbReference type="ARBA" id="ARBA00022517"/>
    </source>
</evidence>
<dbReference type="EMBL" id="GL996527">
    <property type="protein sequence ID" value="EGV61429.1"/>
    <property type="molecule type" value="Genomic_DNA"/>
</dbReference>
<dbReference type="PANTHER" id="PTHR34105">
    <property type="entry name" value="PROLINE-, GLUTAMIC ACID- AND LEUCINE-RICH PROTEIN 1"/>
    <property type="match status" value="1"/>
</dbReference>
<dbReference type="HOGENOM" id="CLU_020084_1_0_1"/>
<dbReference type="Proteomes" id="UP000000707">
    <property type="component" value="Unassembled WGS sequence"/>
</dbReference>
<evidence type="ECO:0000313" key="11">
    <source>
        <dbReference type="EMBL" id="EGV61429.1"/>
    </source>
</evidence>
<reference evidence="11 12" key="1">
    <citation type="journal article" date="2011" name="Proc. Natl. Acad. Sci. U.S.A.">
        <title>Comparative genomics of xylose-fermenting fungi for enhanced biofuel production.</title>
        <authorList>
            <person name="Wohlbach D.J."/>
            <person name="Kuo A."/>
            <person name="Sato T.K."/>
            <person name="Potts K.M."/>
            <person name="Salamov A.A."/>
            <person name="LaButti K.M."/>
            <person name="Sun H."/>
            <person name="Clum A."/>
            <person name="Pangilinan J.L."/>
            <person name="Lindquist E.A."/>
            <person name="Lucas S."/>
            <person name="Lapidus A."/>
            <person name="Jin M."/>
            <person name="Gunawan C."/>
            <person name="Balan V."/>
            <person name="Dale B.E."/>
            <person name="Jeffries T.W."/>
            <person name="Zinkel R."/>
            <person name="Barry K.W."/>
            <person name="Grigoriev I.V."/>
            <person name="Gasch A.P."/>
        </authorList>
    </citation>
    <scope>NUCLEOTIDE SEQUENCE [LARGE SCALE GENOMIC DNA]</scope>
    <source>
        <strain evidence="12">ATCC 10573 / BCRC 21748 / CBS 615 / JCM 9827 / NBRC 10315 / NRRL Y-1498 / VKM Y-70</strain>
    </source>
</reference>
<dbReference type="eggNOG" id="ENOG502R65X">
    <property type="taxonomic scope" value="Eukaryota"/>
</dbReference>
<gene>
    <name evidence="11" type="ORF">CANTEDRAFT_109462</name>
</gene>
<keyword evidence="8" id="KW-0539">Nucleus</keyword>
<dbReference type="GO" id="GO:0005634">
    <property type="term" value="C:nucleus"/>
    <property type="evidence" value="ECO:0007669"/>
    <property type="project" value="UniProtKB-SubCell"/>
</dbReference>
<dbReference type="AlphaFoldDB" id="G3BAK7"/>
<sequence>MSLPVAVVIQQLQEPDSVVPILKSLYTNLNALCHSKAEANHLVSRTLNLMSAHLAYKKWCGVVITEVLVKNYEILSGSGLKFVNALLKILETANQSTDIKLFNATVRCLNKVCDEIRGKPTLTREILTPKLPVIIQLYLNTLDLNPELIIESLYNLMSHHPTTFRPFANKLNSRLVEYLKLDFSSFPSTLKFHISRTYALLPIIEKTDADKVWSNKLNGVINEIVDILSIFKDLIDFSQDSELLSLISNPVFKVIDDARIFPFLQIDISKPETLLQLSTRLETLFSLLVGFISTSLGMCVKFPLGKVISLMEIIFSINTHYLPVKRDIRDEKAKALTRSITIKIQESSLPILNALTTTFQGPMIIYLTNILLVLETSIPMNKKAVDSEEVLNNEQFTTKLLSTVSKILQLVQLYQEPQQLVRFVEAALILVEPRINVNGSSSSNIDKANNTKKTKKKNSQAIPMADLLSHSHLFDGEIPAETIDTVRTFVNSVITRTELPSTQHYKIMRYLIIEAVKSTHFSYNNSMSSELKRLLINAVTYPGFEKVSLLPIVSSIMGDDPLISVFNNPRFPPVPQLIDKSVESDSEEEEEEEETTVLPETNVLSDILNKRTFEYANDTVDTDGKRLKTEQKVPQIHLQDQSESISSLKYQPQDVLKFKESDTPKVAAKSPHQVSNETNTSKHIPVTQMSLTPSHASTDAGEASGDESDFEMPQIDIDGDSDQE</sequence>
<comment type="subunit">
    <text evidence="4">Component of the RIX1 complex, composed of IPI1, RIX1/IPI2 and IPI3 in a 1:2:2 stoichiometry. The complex interacts (via RIX1) with MDN1 (via its hexameric AAA ATPase ring) and the pre-60S ribosome particles.</text>
</comment>
<evidence type="ECO:0000256" key="3">
    <source>
        <dbReference type="ARBA" id="ARBA00010511"/>
    </source>
</evidence>
<comment type="similarity">
    <text evidence="3">Belongs to the RIX1/PELP1 family.</text>
</comment>
<keyword evidence="12" id="KW-1185">Reference proteome</keyword>
<evidence type="ECO:0000256" key="2">
    <source>
        <dbReference type="ARBA" id="ARBA00004123"/>
    </source>
</evidence>
<evidence type="ECO:0000259" key="10">
    <source>
        <dbReference type="Pfam" id="PF08167"/>
    </source>
</evidence>
<accession>G3BAK7</accession>
<dbReference type="GO" id="GO:0006364">
    <property type="term" value="P:rRNA processing"/>
    <property type="evidence" value="ECO:0007669"/>
    <property type="project" value="UniProtKB-KW"/>
</dbReference>
<evidence type="ECO:0000313" key="12">
    <source>
        <dbReference type="Proteomes" id="UP000000707"/>
    </source>
</evidence>
<evidence type="ECO:0000256" key="4">
    <source>
        <dbReference type="ARBA" id="ARBA00011141"/>
    </source>
</evidence>